<dbReference type="Pfam" id="PF13563">
    <property type="entry name" value="2_5_RNA_ligase2"/>
    <property type="match status" value="1"/>
</dbReference>
<evidence type="ECO:0000313" key="2">
    <source>
        <dbReference type="Proteomes" id="UP000309488"/>
    </source>
</evidence>
<evidence type="ECO:0000313" key="1">
    <source>
        <dbReference type="EMBL" id="TKC10295.1"/>
    </source>
</evidence>
<dbReference type="InterPro" id="IPR009097">
    <property type="entry name" value="Cyclic_Pdiesterase"/>
</dbReference>
<dbReference type="SUPFAM" id="SSF55144">
    <property type="entry name" value="LigT-like"/>
    <property type="match status" value="1"/>
</dbReference>
<keyword evidence="1" id="KW-0436">Ligase</keyword>
<keyword evidence="2" id="KW-1185">Reference proteome</keyword>
<accession>A0A4U1CTA0</accession>
<sequence>MMTLLEDKYSIAIMPLQNGIEFVAKLKNDLYSEIGWYNSRNSDAHITISEFVTHEDEVNRIINHLKEVVSYENPIHLNFDGVNSYANGAVFLAPDEQTKITLTSLMKRIQKNLDIKNSYNSKDPHMSIGRKLSEQNVKIALQMFADVKLDFDCANLVLRKFNPNKRQYEIFSEDFKFLGVEPKPNPQQSLF</sequence>
<dbReference type="Proteomes" id="UP000309488">
    <property type="component" value="Unassembled WGS sequence"/>
</dbReference>
<dbReference type="AlphaFoldDB" id="A0A4U1CTA0"/>
<dbReference type="EMBL" id="SWBR01000002">
    <property type="protein sequence ID" value="TKC10295.1"/>
    <property type="molecule type" value="Genomic_DNA"/>
</dbReference>
<dbReference type="Gene3D" id="3.90.1140.10">
    <property type="entry name" value="Cyclic phosphodiesterase"/>
    <property type="match status" value="1"/>
</dbReference>
<name>A0A4U1CTA0_9SPHI</name>
<proteinExistence type="predicted"/>
<comment type="caution">
    <text evidence="1">The sequence shown here is derived from an EMBL/GenBank/DDBJ whole genome shotgun (WGS) entry which is preliminary data.</text>
</comment>
<dbReference type="GO" id="GO:0016874">
    <property type="term" value="F:ligase activity"/>
    <property type="evidence" value="ECO:0007669"/>
    <property type="project" value="UniProtKB-KW"/>
</dbReference>
<organism evidence="1 2">
    <name type="scientific">Pedobacter polaris</name>
    <dbReference type="NCBI Taxonomy" id="2571273"/>
    <lineage>
        <taxon>Bacteria</taxon>
        <taxon>Pseudomonadati</taxon>
        <taxon>Bacteroidota</taxon>
        <taxon>Sphingobacteriia</taxon>
        <taxon>Sphingobacteriales</taxon>
        <taxon>Sphingobacteriaceae</taxon>
        <taxon>Pedobacter</taxon>
    </lineage>
</organism>
<reference evidence="1 2" key="1">
    <citation type="submission" date="2019-04" db="EMBL/GenBank/DDBJ databases">
        <title>Pedobacter sp. RP-3-22 sp. nov., isolated from Arctic soil.</title>
        <authorList>
            <person name="Dahal R.H."/>
            <person name="Kim D.-U."/>
        </authorList>
    </citation>
    <scope>NUCLEOTIDE SEQUENCE [LARGE SCALE GENOMIC DNA]</scope>
    <source>
        <strain evidence="1 2">RP-3-22</strain>
    </source>
</reference>
<dbReference type="OrthoDB" id="980044at2"/>
<gene>
    <name evidence="1" type="ORF">FA048_08870</name>
</gene>
<dbReference type="RefSeq" id="WP_136839986.1">
    <property type="nucleotide sequence ID" value="NZ_SWBR01000002.1"/>
</dbReference>
<protein>
    <submittedName>
        <fullName evidence="1">2'-5' RNA ligase family protein</fullName>
    </submittedName>
</protein>